<protein>
    <recommendedName>
        <fullName evidence="4">Cobalamin biosynthesis protein CbiX</fullName>
    </recommendedName>
</protein>
<reference evidence="3" key="1">
    <citation type="submission" date="2017-08" db="EMBL/GenBank/DDBJ databases">
        <title>A dynamic microbial community with high functional redundancy inhabits the cold, oxic subseafloor aquifer.</title>
        <authorList>
            <person name="Tully B.J."/>
            <person name="Wheat C.G."/>
            <person name="Glazer B.T."/>
            <person name="Huber J.A."/>
        </authorList>
    </citation>
    <scope>NUCLEOTIDE SEQUENCE [LARGE SCALE GENOMIC DNA]</scope>
</reference>
<evidence type="ECO:0000256" key="1">
    <source>
        <dbReference type="SAM" id="SignalP"/>
    </source>
</evidence>
<accession>A0A2A5AZK2</accession>
<proteinExistence type="predicted"/>
<dbReference type="Proteomes" id="UP000218327">
    <property type="component" value="Unassembled WGS sequence"/>
</dbReference>
<sequence length="305" mass="33811">MYKILMLLKLSFVSLFLLSACASSTVGDSATAPSFGLLVMAHGADEQWNQGVIDSLEPLRQNFPIEVAFGMADAASLQESVSRLESQGVNQIGVVRLFISGESWYERTLQILGIEDGAPTKPMDAHSDSDMPAHSMAFWKIDSNASFSVSKEGLAEAEEMDDVLLSRFLGLSKNPAMESVVILAHGPGDDAENERWINYIQQRTAKIQQETSVHDVKVFTLREDWQDKREVAEQQIRNHIQNANSNGRSVIVVPFRVQGFGPYAEVLAGQRYEADKLGLIPHENVTVWIENQAELTREGAFLSQL</sequence>
<evidence type="ECO:0000313" key="2">
    <source>
        <dbReference type="EMBL" id="PCJ24645.1"/>
    </source>
</evidence>
<comment type="caution">
    <text evidence="2">The sequence shown here is derived from an EMBL/GenBank/DDBJ whole genome shotgun (WGS) entry which is preliminary data.</text>
</comment>
<dbReference type="AlphaFoldDB" id="A0A2A5AZK2"/>
<dbReference type="Gene3D" id="3.40.50.1400">
    <property type="match status" value="1"/>
</dbReference>
<evidence type="ECO:0008006" key="4">
    <source>
        <dbReference type="Google" id="ProtNLM"/>
    </source>
</evidence>
<dbReference type="EMBL" id="NVVJ01000024">
    <property type="protein sequence ID" value="PCJ24645.1"/>
    <property type="molecule type" value="Genomic_DNA"/>
</dbReference>
<name>A0A2A5AZK2_9GAMM</name>
<feature type="signal peptide" evidence="1">
    <location>
        <begin position="1"/>
        <end position="22"/>
    </location>
</feature>
<dbReference type="PROSITE" id="PS51257">
    <property type="entry name" value="PROKAR_LIPOPROTEIN"/>
    <property type="match status" value="1"/>
</dbReference>
<organism evidence="2 3">
    <name type="scientific">SAR86 cluster bacterium</name>
    <dbReference type="NCBI Taxonomy" id="2030880"/>
    <lineage>
        <taxon>Bacteria</taxon>
        <taxon>Pseudomonadati</taxon>
        <taxon>Pseudomonadota</taxon>
        <taxon>Gammaproteobacteria</taxon>
        <taxon>SAR86 cluster</taxon>
    </lineage>
</organism>
<feature type="chain" id="PRO_5013377380" description="Cobalamin biosynthesis protein CbiX" evidence="1">
    <location>
        <begin position="23"/>
        <end position="305"/>
    </location>
</feature>
<keyword evidence="1" id="KW-0732">Signal</keyword>
<gene>
    <name evidence="2" type="ORF">COA96_08970</name>
</gene>
<evidence type="ECO:0000313" key="3">
    <source>
        <dbReference type="Proteomes" id="UP000218327"/>
    </source>
</evidence>